<name>A0A4Y7JJV2_PAPSO</name>
<reference evidence="1 2" key="1">
    <citation type="journal article" date="2018" name="Science">
        <title>The opium poppy genome and morphinan production.</title>
        <authorList>
            <person name="Guo L."/>
            <person name="Winzer T."/>
            <person name="Yang X."/>
            <person name="Li Y."/>
            <person name="Ning Z."/>
            <person name="He Z."/>
            <person name="Teodor R."/>
            <person name="Lu Y."/>
            <person name="Bowser T.A."/>
            <person name="Graham I.A."/>
            <person name="Ye K."/>
        </authorList>
    </citation>
    <scope>NUCLEOTIDE SEQUENCE [LARGE SCALE GENOMIC DNA]</scope>
    <source>
        <strain evidence="2">cv. HN1</strain>
        <tissue evidence="1">Leaves</tissue>
    </source>
</reference>
<accession>A0A4Y7JJV2</accession>
<proteinExistence type="predicted"/>
<organism evidence="1 2">
    <name type="scientific">Papaver somniferum</name>
    <name type="common">Opium poppy</name>
    <dbReference type="NCBI Taxonomy" id="3469"/>
    <lineage>
        <taxon>Eukaryota</taxon>
        <taxon>Viridiplantae</taxon>
        <taxon>Streptophyta</taxon>
        <taxon>Embryophyta</taxon>
        <taxon>Tracheophyta</taxon>
        <taxon>Spermatophyta</taxon>
        <taxon>Magnoliopsida</taxon>
        <taxon>Ranunculales</taxon>
        <taxon>Papaveraceae</taxon>
        <taxon>Papaveroideae</taxon>
        <taxon>Papaver</taxon>
    </lineage>
</organism>
<dbReference type="AlphaFoldDB" id="A0A4Y7JJV2"/>
<keyword evidence="2" id="KW-1185">Reference proteome</keyword>
<protein>
    <submittedName>
        <fullName evidence="1">Uncharacterized protein</fullName>
    </submittedName>
</protein>
<sequence length="94" mass="11616">MRWRRRVRFLSKISYGETLIAIQGTIFVQDKLRRNPFKVLDFVCRPVYSIRKYHKDMKNLEEIDKRYKDLSRRKVEKRVPNFLELETQKEKEPL</sequence>
<dbReference type="Proteomes" id="UP000316621">
    <property type="component" value="Chromosome 5"/>
</dbReference>
<gene>
    <name evidence="1" type="ORF">C5167_023099</name>
</gene>
<dbReference type="EMBL" id="CM010719">
    <property type="protein sequence ID" value="RZC61353.1"/>
    <property type="molecule type" value="Genomic_DNA"/>
</dbReference>
<evidence type="ECO:0000313" key="1">
    <source>
        <dbReference type="EMBL" id="RZC61353.1"/>
    </source>
</evidence>
<evidence type="ECO:0000313" key="2">
    <source>
        <dbReference type="Proteomes" id="UP000316621"/>
    </source>
</evidence>
<dbReference type="Gramene" id="RZC61353">
    <property type="protein sequence ID" value="RZC61353"/>
    <property type="gene ID" value="C5167_023099"/>
</dbReference>